<feature type="compositionally biased region" description="Polar residues" evidence="2">
    <location>
        <begin position="227"/>
        <end position="248"/>
    </location>
</feature>
<evidence type="ECO:0000256" key="2">
    <source>
        <dbReference type="SAM" id="MobiDB-lite"/>
    </source>
</evidence>
<dbReference type="STRING" id="68775.A0A5C3LG08"/>
<organism evidence="3 4">
    <name type="scientific">Crucibulum laeve</name>
    <dbReference type="NCBI Taxonomy" id="68775"/>
    <lineage>
        <taxon>Eukaryota</taxon>
        <taxon>Fungi</taxon>
        <taxon>Dikarya</taxon>
        <taxon>Basidiomycota</taxon>
        <taxon>Agaricomycotina</taxon>
        <taxon>Agaricomycetes</taxon>
        <taxon>Agaricomycetidae</taxon>
        <taxon>Agaricales</taxon>
        <taxon>Agaricineae</taxon>
        <taxon>Nidulariaceae</taxon>
        <taxon>Crucibulum</taxon>
    </lineage>
</organism>
<keyword evidence="4" id="KW-1185">Reference proteome</keyword>
<feature type="compositionally biased region" description="Acidic residues" evidence="2">
    <location>
        <begin position="776"/>
        <end position="796"/>
    </location>
</feature>
<feature type="region of interest" description="Disordered" evidence="2">
    <location>
        <begin position="277"/>
        <end position="588"/>
    </location>
</feature>
<feature type="compositionally biased region" description="Polar residues" evidence="2">
    <location>
        <begin position="441"/>
        <end position="457"/>
    </location>
</feature>
<keyword evidence="1" id="KW-0175">Coiled coil</keyword>
<feature type="compositionally biased region" description="Low complexity" evidence="2">
    <location>
        <begin position="647"/>
        <end position="662"/>
    </location>
</feature>
<sequence>MPALSSFIPSYGKRKAKAVVKASSPFGFRRLEPSPGPTPHPYAPDVLDIGDNSGRAPEDYNPKASLDTQGSLRYTSTDTEFTPRVDIEITQEPITDWFSSLKSDPPPPETPVAGPSGSSSRSRNGAGLSAIYGVKRTESREDSMTSEEDEDGISISTSSEDVLANLVGMDASAFVTSFEEAPFRQEQFIQFTSSPSKKSPPTPIKIPNTILYGPQVQVLRSGDVSYTYGQSRPQSQLSSPESSAVSGTTLARALMGNAFVLSGDNRSSRYRSGFSGLTRSDSATLPRGEHPFLNSPFSDVTPGTGDIPPIPSDAGRLYVPPKTPRHSGLDPNETHKGASLKRRSSTGSILPRMESEPTTPVRSNSISIAPGDDTHLKEIRRISRISDGATSTTETPEIIMTAPPDAAGEQTSSSTPSSRSRSPLPPIPRSPNPSISPRQDLPTSLPTSPESNSSYPTSPEPSASTPGHSASSSTSSPNALGDVLDYYSFEQSPDGPADTSFRPAFSPISEESSSQLSPPVPYRRDSTRNIPIGARARTPQSPGLNGWTPLSRKMSEPRQSRQLLLPIGERPHSIQLSPTGTSPSTTHSALSYLTSSSLASPHSSGLIPPPVSRIFNRQRSGSAPSPIKVVRDSKDITAYNLTVTPLPESESAGSPSTTPTTGNSDLAAVQTFPETPSAFSPGFSPMGSSAGIVRENSGEYVSAPPMPATPMSATLPSGSNIQPSLAQQILLTRATTSVHRARHSRQASLTQNRAISGNPYGRPSSPLTKLRHDIDEVPETSESPADDDTAEQPTEETVDRSLEEHPFLSESPIHENLDEARVEELPPPSSDHPSSSSLSVNGAGIPSRSPAPSTASRSPSRENSLVHASEASASSTMPPSSPQIKTLPRIPPSPTIPPPPSPTQRRLKAPRSRPPELNLDNISSTRPTLDPGPANVVPPVAEPLPSATLPLAPPVILAPLISQLPPTVPPPPPLPMLPVAPPPPSLLPLALSPSSVITPPSVTFSQPFSQAQDVSPLPHPPFHRASSSGEFSALGSPPPYYSVVETGPHGEVTPNTGNSLAPPFVMAAPPLTPAVSIRNFEQAPVSRESTSVNRRTRMRPPLPAGPRRPSQQHSVLSPTPGMGTRERNASVSTVGESSVRRQQPPLIASPKFQIPPMKYRGYTMEAAKWTFTSAQLQNIVSRAIKQSAEASSIRLLRLETLDNDIPDELRRLEMLRTSIKTDFKVLMRRRCNILDLLMSQFDGSIEQRDPSLGQRLVEDLKEITTAQDKLAQELHSLDEQIAQLESLKQIHSASALAMALRKLNASFLKQLAECEVMRKQVEILESERDEAWSQAEVVAQDFDRFLNTPSSDVGKRSSHIMAVRKSSIRASRAGLRSSRLSQRLSVASNGPRSSGINITSGTKSSFYMDDPPPVPPIPRRRPGDILTDLPSRNSAGFSSGVATSSSEMRVQDEVQEELCRMLGISMPQTRLRRSRSVIGLPSASLSPAPESILAGYRSPEVATPTRPSSLPGNSTLQEAYNAMSADGKAMLATLDMLAHDD</sequence>
<feature type="compositionally biased region" description="Low complexity" evidence="2">
    <location>
        <begin position="113"/>
        <end position="130"/>
    </location>
</feature>
<feature type="region of interest" description="Disordered" evidence="2">
    <location>
        <begin position="1428"/>
        <end position="1449"/>
    </location>
</feature>
<evidence type="ECO:0000313" key="4">
    <source>
        <dbReference type="Proteomes" id="UP000308652"/>
    </source>
</evidence>
<feature type="compositionally biased region" description="Polar residues" evidence="2">
    <location>
        <begin position="746"/>
        <end position="755"/>
    </location>
</feature>
<dbReference type="EMBL" id="ML213714">
    <property type="protein sequence ID" value="TFK31728.1"/>
    <property type="molecule type" value="Genomic_DNA"/>
</dbReference>
<feature type="region of interest" description="Disordered" evidence="2">
    <location>
        <begin position="642"/>
        <end position="666"/>
    </location>
</feature>
<dbReference type="OrthoDB" id="3271284at2759"/>
<feature type="region of interest" description="Disordered" evidence="2">
    <location>
        <begin position="24"/>
        <end position="155"/>
    </location>
</feature>
<feature type="compositionally biased region" description="Low complexity" evidence="2">
    <location>
        <begin position="461"/>
        <end position="477"/>
    </location>
</feature>
<name>A0A5C3LG08_9AGAR</name>
<feature type="compositionally biased region" description="Polar residues" evidence="2">
    <location>
        <begin position="356"/>
        <end position="367"/>
    </location>
</feature>
<reference evidence="3 4" key="1">
    <citation type="journal article" date="2019" name="Nat. Ecol. Evol.">
        <title>Megaphylogeny resolves global patterns of mushroom evolution.</title>
        <authorList>
            <person name="Varga T."/>
            <person name="Krizsan K."/>
            <person name="Foldi C."/>
            <person name="Dima B."/>
            <person name="Sanchez-Garcia M."/>
            <person name="Sanchez-Ramirez S."/>
            <person name="Szollosi G.J."/>
            <person name="Szarkandi J.G."/>
            <person name="Papp V."/>
            <person name="Albert L."/>
            <person name="Andreopoulos W."/>
            <person name="Angelini C."/>
            <person name="Antonin V."/>
            <person name="Barry K.W."/>
            <person name="Bougher N.L."/>
            <person name="Buchanan P."/>
            <person name="Buyck B."/>
            <person name="Bense V."/>
            <person name="Catcheside P."/>
            <person name="Chovatia M."/>
            <person name="Cooper J."/>
            <person name="Damon W."/>
            <person name="Desjardin D."/>
            <person name="Finy P."/>
            <person name="Geml J."/>
            <person name="Haridas S."/>
            <person name="Hughes K."/>
            <person name="Justo A."/>
            <person name="Karasinski D."/>
            <person name="Kautmanova I."/>
            <person name="Kiss B."/>
            <person name="Kocsube S."/>
            <person name="Kotiranta H."/>
            <person name="LaButti K.M."/>
            <person name="Lechner B.E."/>
            <person name="Liimatainen K."/>
            <person name="Lipzen A."/>
            <person name="Lukacs Z."/>
            <person name="Mihaltcheva S."/>
            <person name="Morgado L.N."/>
            <person name="Niskanen T."/>
            <person name="Noordeloos M.E."/>
            <person name="Ohm R.A."/>
            <person name="Ortiz-Santana B."/>
            <person name="Ovrebo C."/>
            <person name="Racz N."/>
            <person name="Riley R."/>
            <person name="Savchenko A."/>
            <person name="Shiryaev A."/>
            <person name="Soop K."/>
            <person name="Spirin V."/>
            <person name="Szebenyi C."/>
            <person name="Tomsovsky M."/>
            <person name="Tulloss R.E."/>
            <person name="Uehling J."/>
            <person name="Grigoriev I.V."/>
            <person name="Vagvolgyi C."/>
            <person name="Papp T."/>
            <person name="Martin F.M."/>
            <person name="Miettinen O."/>
            <person name="Hibbett D.S."/>
            <person name="Nagy L.G."/>
        </authorList>
    </citation>
    <scope>NUCLEOTIDE SEQUENCE [LARGE SCALE GENOMIC DNA]</scope>
    <source>
        <strain evidence="3 4">CBS 166.37</strain>
    </source>
</reference>
<feature type="compositionally biased region" description="Polar residues" evidence="2">
    <location>
        <begin position="1390"/>
        <end position="1405"/>
    </location>
</feature>
<feature type="compositionally biased region" description="Low complexity" evidence="2">
    <location>
        <begin position="868"/>
        <end position="878"/>
    </location>
</feature>
<feature type="region of interest" description="Disordered" evidence="2">
    <location>
        <begin position="1381"/>
        <end position="1409"/>
    </location>
</feature>
<proteinExistence type="predicted"/>
<accession>A0A5C3LG08</accession>
<feature type="compositionally biased region" description="Low complexity" evidence="2">
    <location>
        <begin position="846"/>
        <end position="858"/>
    </location>
</feature>
<feature type="region of interest" description="Disordered" evidence="2">
    <location>
        <begin position="1081"/>
        <end position="1141"/>
    </location>
</feature>
<feature type="compositionally biased region" description="Pro residues" evidence="2">
    <location>
        <begin position="889"/>
        <end position="902"/>
    </location>
</feature>
<protein>
    <submittedName>
        <fullName evidence="3">Uncharacterized protein</fullName>
    </submittedName>
</protein>
<feature type="region of interest" description="Disordered" evidence="2">
    <location>
        <begin position="224"/>
        <end position="248"/>
    </location>
</feature>
<feature type="region of interest" description="Disordered" evidence="2">
    <location>
        <begin position="736"/>
        <end position="942"/>
    </location>
</feature>
<feature type="compositionally biased region" description="Low complexity" evidence="2">
    <location>
        <begin position="503"/>
        <end position="517"/>
    </location>
</feature>
<evidence type="ECO:0000313" key="3">
    <source>
        <dbReference type="EMBL" id="TFK31728.1"/>
    </source>
</evidence>
<feature type="compositionally biased region" description="Polar residues" evidence="2">
    <location>
        <begin position="1430"/>
        <end position="1448"/>
    </location>
</feature>
<feature type="compositionally biased region" description="Basic and acidic residues" evidence="2">
    <location>
        <begin position="372"/>
        <end position="381"/>
    </location>
</feature>
<feature type="compositionally biased region" description="Basic and acidic residues" evidence="2">
    <location>
        <begin position="797"/>
        <end position="824"/>
    </location>
</feature>
<feature type="compositionally biased region" description="Low complexity" evidence="2">
    <location>
        <begin position="412"/>
        <end position="422"/>
    </location>
</feature>
<evidence type="ECO:0000256" key="1">
    <source>
        <dbReference type="SAM" id="Coils"/>
    </source>
</evidence>
<dbReference type="Proteomes" id="UP000308652">
    <property type="component" value="Unassembled WGS sequence"/>
</dbReference>
<feature type="compositionally biased region" description="Polar residues" evidence="2">
    <location>
        <begin position="66"/>
        <end position="80"/>
    </location>
</feature>
<feature type="compositionally biased region" description="Low complexity" evidence="2">
    <location>
        <begin position="577"/>
        <end position="588"/>
    </location>
</feature>
<feature type="coiled-coil region" evidence="1">
    <location>
        <begin position="1260"/>
        <end position="1287"/>
    </location>
</feature>
<feature type="region of interest" description="Disordered" evidence="2">
    <location>
        <begin position="699"/>
        <end position="720"/>
    </location>
</feature>
<gene>
    <name evidence="3" type="ORF">BDQ12DRAFT_671641</name>
</gene>